<accession>X0WJU6</accession>
<gene>
    <name evidence="1" type="ORF">S01H1_58927</name>
</gene>
<sequence>MAATGSPLPPEDLVEAAFLLISRHIGTENPEMFAVFEEQFTTLGAAARNNTFASAAAQIGTRLPSTAFPV</sequence>
<organism evidence="1">
    <name type="scientific">marine sediment metagenome</name>
    <dbReference type="NCBI Taxonomy" id="412755"/>
    <lineage>
        <taxon>unclassified sequences</taxon>
        <taxon>metagenomes</taxon>
        <taxon>ecological metagenomes</taxon>
    </lineage>
</organism>
<comment type="caution">
    <text evidence="1">The sequence shown here is derived from an EMBL/GenBank/DDBJ whole genome shotgun (WGS) entry which is preliminary data.</text>
</comment>
<feature type="non-terminal residue" evidence="1">
    <location>
        <position position="70"/>
    </location>
</feature>
<reference evidence="1" key="1">
    <citation type="journal article" date="2014" name="Front. Microbiol.">
        <title>High frequency of phylogenetically diverse reductive dehalogenase-homologous genes in deep subseafloor sedimentary metagenomes.</title>
        <authorList>
            <person name="Kawai M."/>
            <person name="Futagami T."/>
            <person name="Toyoda A."/>
            <person name="Takaki Y."/>
            <person name="Nishi S."/>
            <person name="Hori S."/>
            <person name="Arai W."/>
            <person name="Tsubouchi T."/>
            <person name="Morono Y."/>
            <person name="Uchiyama I."/>
            <person name="Ito T."/>
            <person name="Fujiyama A."/>
            <person name="Inagaki F."/>
            <person name="Takami H."/>
        </authorList>
    </citation>
    <scope>NUCLEOTIDE SEQUENCE</scope>
    <source>
        <strain evidence="1">Expedition CK06-06</strain>
    </source>
</reference>
<proteinExistence type="predicted"/>
<protein>
    <submittedName>
        <fullName evidence="1">Uncharacterized protein</fullName>
    </submittedName>
</protein>
<evidence type="ECO:0000313" key="1">
    <source>
        <dbReference type="EMBL" id="GAG23477.1"/>
    </source>
</evidence>
<name>X0WJU6_9ZZZZ</name>
<dbReference type="AlphaFoldDB" id="X0WJU6"/>
<dbReference type="EMBL" id="BARS01038513">
    <property type="protein sequence ID" value="GAG23477.1"/>
    <property type="molecule type" value="Genomic_DNA"/>
</dbReference>